<feature type="domain" description="Lipoyl-binding" evidence="7">
    <location>
        <begin position="2"/>
        <end position="77"/>
    </location>
</feature>
<dbReference type="EMBL" id="WBOS01000014">
    <property type="protein sequence ID" value="KAB2330476.1"/>
    <property type="molecule type" value="Genomic_DNA"/>
</dbReference>
<accession>A0A6L3V0I3</accession>
<feature type="domain" description="Peripheral subunit-binding (PSBD)" evidence="8">
    <location>
        <begin position="119"/>
        <end position="156"/>
    </location>
</feature>
<dbReference type="RefSeq" id="WP_151536575.1">
    <property type="nucleotide sequence ID" value="NZ_WBOS01000014.1"/>
</dbReference>
<evidence type="ECO:0000259" key="7">
    <source>
        <dbReference type="PROSITE" id="PS50968"/>
    </source>
</evidence>
<keyword evidence="3 6" id="KW-0808">Transferase</keyword>
<evidence type="ECO:0000256" key="2">
    <source>
        <dbReference type="ARBA" id="ARBA00007317"/>
    </source>
</evidence>
<dbReference type="Pfam" id="PF00198">
    <property type="entry name" value="2-oxoacid_dh"/>
    <property type="match status" value="1"/>
</dbReference>
<organism evidence="9 10">
    <name type="scientific">Cytobacillus depressus</name>
    <dbReference type="NCBI Taxonomy" id="1602942"/>
    <lineage>
        <taxon>Bacteria</taxon>
        <taxon>Bacillati</taxon>
        <taxon>Bacillota</taxon>
        <taxon>Bacilli</taxon>
        <taxon>Bacillales</taxon>
        <taxon>Bacillaceae</taxon>
        <taxon>Cytobacillus</taxon>
    </lineage>
</organism>
<evidence type="ECO:0000256" key="3">
    <source>
        <dbReference type="ARBA" id="ARBA00022679"/>
    </source>
</evidence>
<dbReference type="OrthoDB" id="9805770at2"/>
<evidence type="ECO:0000256" key="1">
    <source>
        <dbReference type="ARBA" id="ARBA00001938"/>
    </source>
</evidence>
<evidence type="ECO:0000256" key="5">
    <source>
        <dbReference type="ARBA" id="ARBA00023315"/>
    </source>
</evidence>
<evidence type="ECO:0000259" key="8">
    <source>
        <dbReference type="PROSITE" id="PS51826"/>
    </source>
</evidence>
<dbReference type="Pfam" id="PF00364">
    <property type="entry name" value="Biotin_lipoyl"/>
    <property type="match status" value="1"/>
</dbReference>
<dbReference type="PANTHER" id="PTHR43178:SF5">
    <property type="entry name" value="LIPOAMIDE ACYLTRANSFERASE COMPONENT OF BRANCHED-CHAIN ALPHA-KETO ACID DEHYDROGENASE COMPLEX, MITOCHONDRIAL"/>
    <property type="match status" value="1"/>
</dbReference>
<evidence type="ECO:0000313" key="10">
    <source>
        <dbReference type="Proteomes" id="UP000481030"/>
    </source>
</evidence>
<keyword evidence="4 6" id="KW-0450">Lipoyl</keyword>
<dbReference type="Pfam" id="PF02817">
    <property type="entry name" value="E3_binding"/>
    <property type="match status" value="1"/>
</dbReference>
<dbReference type="Gene3D" id="2.40.50.100">
    <property type="match status" value="1"/>
</dbReference>
<dbReference type="AlphaFoldDB" id="A0A6L3V0I3"/>
<keyword evidence="10" id="KW-1185">Reference proteome</keyword>
<comment type="cofactor">
    <cofactor evidence="1 6">
        <name>(R)-lipoate</name>
        <dbReference type="ChEBI" id="CHEBI:83088"/>
    </cofactor>
</comment>
<dbReference type="Gene3D" id="4.10.320.10">
    <property type="entry name" value="E3-binding domain"/>
    <property type="match status" value="1"/>
</dbReference>
<dbReference type="SUPFAM" id="SSF51230">
    <property type="entry name" value="Single hybrid motif"/>
    <property type="match status" value="1"/>
</dbReference>
<name>A0A6L3V0I3_9BACI</name>
<dbReference type="InterPro" id="IPR004167">
    <property type="entry name" value="PSBD"/>
</dbReference>
<comment type="similarity">
    <text evidence="2 6">Belongs to the 2-oxoacid dehydrogenase family.</text>
</comment>
<dbReference type="Proteomes" id="UP000481030">
    <property type="component" value="Unassembled WGS sequence"/>
</dbReference>
<dbReference type="EC" id="2.3.1.-" evidence="6"/>
<dbReference type="Gene3D" id="3.30.559.10">
    <property type="entry name" value="Chloramphenicol acetyltransferase-like domain"/>
    <property type="match status" value="1"/>
</dbReference>
<reference evidence="9 10" key="1">
    <citation type="journal article" date="2016" name="Antonie Van Leeuwenhoek">
        <title>Bacillus depressus sp. nov., isolated from soil of a sunflower field.</title>
        <authorList>
            <person name="Wei X."/>
            <person name="Xin D."/>
            <person name="Xin Y."/>
            <person name="Zhang H."/>
            <person name="Wang T."/>
            <person name="Zhang J."/>
        </authorList>
    </citation>
    <scope>NUCLEOTIDE SEQUENCE [LARGE SCALE GENOMIC DNA]</scope>
    <source>
        <strain evidence="9 10">BZ1</strain>
    </source>
</reference>
<gene>
    <name evidence="9" type="ORF">F7731_20090</name>
</gene>
<dbReference type="GO" id="GO:0005737">
    <property type="term" value="C:cytoplasm"/>
    <property type="evidence" value="ECO:0007669"/>
    <property type="project" value="TreeGrafter"/>
</dbReference>
<dbReference type="InterPro" id="IPR023213">
    <property type="entry name" value="CAT-like_dom_sf"/>
</dbReference>
<dbReference type="PROSITE" id="PS51826">
    <property type="entry name" value="PSBD"/>
    <property type="match status" value="1"/>
</dbReference>
<keyword evidence="5 6" id="KW-0012">Acyltransferase</keyword>
<dbReference type="GO" id="GO:0031405">
    <property type="term" value="F:lipoic acid binding"/>
    <property type="evidence" value="ECO:0007669"/>
    <property type="project" value="TreeGrafter"/>
</dbReference>
<dbReference type="InterPro" id="IPR001078">
    <property type="entry name" value="2-oxoacid_DH_actylTfrase"/>
</dbReference>
<sequence>MIFEFKLPDVGEGIAEGEIVKWFVSIEDTIEEDQPIAEIQTDKALIEITSPVNGKVKEILYEEGEIAQVNSVIISFSTSDNIGANSSSEHNQIHQEINQEKNKNEQASIISNKKKNRVIATPTVRRIARELNIDLTLVKPSGKNGRVMEEDVRRLKEQQGQMAQQDHISQKQIPATIDFINIPQTQQIPQQNEITIKRVPLRGLRRSISKKMAQSTQIAAQSTILEEIDVSQLVVLRKQMSAIAKEKGVHLTYLPFITKAVVSALKEFPYLNASLDEKTEEILLKSEYNIGIATDTSKGLTVPVIRQSDQKQLIEIAKEITTLSEKARDNSLSMNELTGGTFTITNIGSTGVGIFGTPIINYPEAAILGIHRIQKKPIVTEEEEIAVRDIMGVSLSFDHRLIDGAMASRFLKHIITFLESPNQLFMEMV</sequence>
<proteinExistence type="inferred from homology"/>
<dbReference type="PANTHER" id="PTHR43178">
    <property type="entry name" value="DIHYDROLIPOAMIDE ACETYLTRANSFERASE COMPONENT OF PYRUVATE DEHYDROGENASE COMPLEX"/>
    <property type="match status" value="1"/>
</dbReference>
<comment type="caution">
    <text evidence="9">The sequence shown here is derived from an EMBL/GenBank/DDBJ whole genome shotgun (WGS) entry which is preliminary data.</text>
</comment>
<dbReference type="InterPro" id="IPR011053">
    <property type="entry name" value="Single_hybrid_motif"/>
</dbReference>
<evidence type="ECO:0000256" key="4">
    <source>
        <dbReference type="ARBA" id="ARBA00022823"/>
    </source>
</evidence>
<dbReference type="InterPro" id="IPR050743">
    <property type="entry name" value="2-oxoacid_DH_E2_comp"/>
</dbReference>
<evidence type="ECO:0000256" key="6">
    <source>
        <dbReference type="RuleBase" id="RU003423"/>
    </source>
</evidence>
<dbReference type="FunFam" id="3.30.559.10:FF:000007">
    <property type="entry name" value="Dihydrolipoamide acetyltransferase component of pyruvate dehydrogenase complex"/>
    <property type="match status" value="1"/>
</dbReference>
<dbReference type="CDD" id="cd06849">
    <property type="entry name" value="lipoyl_domain"/>
    <property type="match status" value="1"/>
</dbReference>
<protein>
    <recommendedName>
        <fullName evidence="6">Dihydrolipoamide acetyltransferase component of pyruvate dehydrogenase complex</fullName>
        <ecNumber evidence="6">2.3.1.-</ecNumber>
    </recommendedName>
</protein>
<dbReference type="SUPFAM" id="SSF52777">
    <property type="entry name" value="CoA-dependent acyltransferases"/>
    <property type="match status" value="1"/>
</dbReference>
<dbReference type="InterPro" id="IPR036625">
    <property type="entry name" value="E3-bd_dom_sf"/>
</dbReference>
<evidence type="ECO:0000313" key="9">
    <source>
        <dbReference type="EMBL" id="KAB2330476.1"/>
    </source>
</evidence>
<dbReference type="InterPro" id="IPR000089">
    <property type="entry name" value="Biotin_lipoyl"/>
</dbReference>
<dbReference type="GO" id="GO:0016407">
    <property type="term" value="F:acetyltransferase activity"/>
    <property type="evidence" value="ECO:0007669"/>
    <property type="project" value="TreeGrafter"/>
</dbReference>
<dbReference type="SUPFAM" id="SSF47005">
    <property type="entry name" value="Peripheral subunit-binding domain of 2-oxo acid dehydrogenase complex"/>
    <property type="match status" value="1"/>
</dbReference>
<dbReference type="PROSITE" id="PS50968">
    <property type="entry name" value="BIOTINYL_LIPOYL"/>
    <property type="match status" value="1"/>
</dbReference>